<dbReference type="GO" id="GO:0008800">
    <property type="term" value="F:beta-lactamase activity"/>
    <property type="evidence" value="ECO:0007669"/>
    <property type="project" value="UniProtKB-EC"/>
</dbReference>
<dbReference type="OrthoDB" id="1775746at2"/>
<organism evidence="1 2">
    <name type="scientific">Anaerobutyricum hallii</name>
    <dbReference type="NCBI Taxonomy" id="39488"/>
    <lineage>
        <taxon>Bacteria</taxon>
        <taxon>Bacillati</taxon>
        <taxon>Bacillota</taxon>
        <taxon>Clostridia</taxon>
        <taxon>Lachnospirales</taxon>
        <taxon>Lachnospiraceae</taxon>
        <taxon>Anaerobutyricum</taxon>
    </lineage>
</organism>
<dbReference type="InterPro" id="IPR006597">
    <property type="entry name" value="Sel1-like"/>
</dbReference>
<dbReference type="SMART" id="SM00671">
    <property type="entry name" value="SEL1"/>
    <property type="match status" value="4"/>
</dbReference>
<sequence length="389" mass="44831">MGLFSFESKQVKEWKKLAKSGDMEAQYHLARAYANGKGVSINMKRAVDYCVQSAEQEYAPAQALLAHFYGYGKGVDKNYEEMIHWGEKAALQGYAQAQYNVGRCYEQGKGKEKDFEKAMHWYMLAAQQGRPDAAYKLGQFYEHGLGVEEDIEKAEEWYKKAAEEDTGDDAEIGNTNIDIEEKMKKDLETLTSAQIEKMQDLDNKNIDNNRKYRCISEMKVGEAIYLHEEELLESPFVLIKAENHETELGWGKAKAICNTATLVSLTTGKKRTAILYCNNGSMRKEALKSIQSQVDDEYNHEAVAWNEPHSRIPVVLKNVQYTHKHNDMYVMTDRKTNEEYEMVPQSWAVPILDKLEYNTIVTIIYYEGKWDFVSKKETVDIGKYKFNIR</sequence>
<dbReference type="EC" id="3.5.2.6" evidence="1"/>
<evidence type="ECO:0000313" key="1">
    <source>
        <dbReference type="EMBL" id="CUN11369.1"/>
    </source>
</evidence>
<gene>
    <name evidence="1" type="primary">hcpC_2</name>
    <name evidence="1" type="ORF">ERS852578_02263</name>
</gene>
<dbReference type="PANTHER" id="PTHR11102:SF160">
    <property type="entry name" value="ERAD-ASSOCIATED E3 UBIQUITIN-PROTEIN LIGASE COMPONENT HRD3"/>
    <property type="match status" value="1"/>
</dbReference>
<dbReference type="EMBL" id="CYYC01000031">
    <property type="protein sequence ID" value="CUN11369.1"/>
    <property type="molecule type" value="Genomic_DNA"/>
</dbReference>
<reference evidence="1 2" key="1">
    <citation type="submission" date="2015-09" db="EMBL/GenBank/DDBJ databases">
        <authorList>
            <consortium name="Pathogen Informatics"/>
        </authorList>
    </citation>
    <scope>NUCLEOTIDE SEQUENCE [LARGE SCALE GENOMIC DNA]</scope>
    <source>
        <strain evidence="1 2">2789STDY5834966</strain>
    </source>
</reference>
<dbReference type="Proteomes" id="UP000095390">
    <property type="component" value="Unassembled WGS sequence"/>
</dbReference>
<dbReference type="Pfam" id="PF08238">
    <property type="entry name" value="Sel1"/>
    <property type="match status" value="4"/>
</dbReference>
<evidence type="ECO:0000313" key="2">
    <source>
        <dbReference type="Proteomes" id="UP000095390"/>
    </source>
</evidence>
<dbReference type="RefSeq" id="WP_022169403.1">
    <property type="nucleotide sequence ID" value="NZ_CYYC01000031.1"/>
</dbReference>
<proteinExistence type="predicted"/>
<dbReference type="InterPro" id="IPR011990">
    <property type="entry name" value="TPR-like_helical_dom_sf"/>
</dbReference>
<protein>
    <submittedName>
        <fullName evidence="1">Putative beta-lactamase hcpC</fullName>
        <ecNumber evidence="1">3.5.2.6</ecNumber>
    </submittedName>
</protein>
<name>A0A173U9C3_9FIRM</name>
<accession>A0A173U9C3</accession>
<dbReference type="Gene3D" id="1.25.40.10">
    <property type="entry name" value="Tetratricopeptide repeat domain"/>
    <property type="match status" value="1"/>
</dbReference>
<dbReference type="InterPro" id="IPR050767">
    <property type="entry name" value="Sel1_AlgK"/>
</dbReference>
<dbReference type="SUPFAM" id="SSF81901">
    <property type="entry name" value="HCP-like"/>
    <property type="match status" value="1"/>
</dbReference>
<dbReference type="PANTHER" id="PTHR11102">
    <property type="entry name" value="SEL-1-LIKE PROTEIN"/>
    <property type="match status" value="1"/>
</dbReference>
<dbReference type="AlphaFoldDB" id="A0A173U9C3"/>
<keyword evidence="1" id="KW-0378">Hydrolase</keyword>